<feature type="domain" description="Lactate/malate dehydrogenase C-terminal" evidence="5">
    <location>
        <begin position="155"/>
        <end position="338"/>
    </location>
</feature>
<dbReference type="PANTHER" id="PTHR43128">
    <property type="entry name" value="L-2-HYDROXYCARBOXYLATE DEHYDROGENASE (NAD(P)(+))"/>
    <property type="match status" value="1"/>
</dbReference>
<gene>
    <name evidence="6" type="ORF">M2350_002656</name>
</gene>
<dbReference type="InterPro" id="IPR015955">
    <property type="entry name" value="Lactate_DH/Glyco_Ohase_4_C"/>
</dbReference>
<evidence type="ECO:0000313" key="7">
    <source>
        <dbReference type="Proteomes" id="UP001204798"/>
    </source>
</evidence>
<evidence type="ECO:0000259" key="5">
    <source>
        <dbReference type="Pfam" id="PF02866"/>
    </source>
</evidence>
<dbReference type="Gene3D" id="3.40.50.720">
    <property type="entry name" value="NAD(P)-binding Rossmann-like Domain"/>
    <property type="match status" value="1"/>
</dbReference>
<dbReference type="InterPro" id="IPR036291">
    <property type="entry name" value="NAD(P)-bd_dom_sf"/>
</dbReference>
<keyword evidence="1 3" id="KW-0560">Oxidoreductase</keyword>
<keyword evidence="2" id="KW-0520">NAD</keyword>
<keyword evidence="7" id="KW-1185">Reference proteome</keyword>
<comment type="caution">
    <text evidence="6">The sequence shown here is derived from an EMBL/GenBank/DDBJ whole genome shotgun (WGS) entry which is preliminary data.</text>
</comment>
<proteinExistence type="inferred from homology"/>
<name>A0ABT2EQI7_9BACT</name>
<organism evidence="6 7">
    <name type="scientific">Candidatus Fervidibacter sacchari</name>
    <dbReference type="NCBI Taxonomy" id="1448929"/>
    <lineage>
        <taxon>Bacteria</taxon>
        <taxon>Candidatus Fervidibacterota</taxon>
        <taxon>Candidatus Fervidibacter</taxon>
    </lineage>
</organism>
<dbReference type="EC" id="1.1.1.37" evidence="6"/>
<protein>
    <submittedName>
        <fullName evidence="6">Malate dehydrogenase</fullName>
        <ecNumber evidence="6">1.1.1.37</ecNumber>
    </submittedName>
</protein>
<dbReference type="InterPro" id="IPR001557">
    <property type="entry name" value="L-lactate/malate_DH"/>
</dbReference>
<dbReference type="Gene3D" id="3.90.110.10">
    <property type="entry name" value="Lactate dehydrogenase/glycoside hydrolase, family 4, C-terminal"/>
    <property type="match status" value="1"/>
</dbReference>
<dbReference type="PIRSF" id="PIRSF000102">
    <property type="entry name" value="Lac_mal_DH"/>
    <property type="match status" value="1"/>
</dbReference>
<dbReference type="GO" id="GO:0030060">
    <property type="term" value="F:L-malate dehydrogenase (NAD+) activity"/>
    <property type="evidence" value="ECO:0007669"/>
    <property type="project" value="UniProtKB-EC"/>
</dbReference>
<reference evidence="6 7" key="1">
    <citation type="submission" date="2022-08" db="EMBL/GenBank/DDBJ databases">
        <title>Bacterial and archaeal communities from various locations to study Microbial Dark Matter (Phase II).</title>
        <authorList>
            <person name="Stepanauskas R."/>
        </authorList>
    </citation>
    <scope>NUCLEOTIDE SEQUENCE [LARGE SCALE GENOMIC DNA]</scope>
    <source>
        <strain evidence="6 7">PD1</strain>
    </source>
</reference>
<feature type="domain" description="Lactate/malate dehydrogenase N-terminal" evidence="4">
    <location>
        <begin position="1"/>
        <end position="139"/>
    </location>
</feature>
<evidence type="ECO:0000256" key="1">
    <source>
        <dbReference type="ARBA" id="ARBA00023002"/>
    </source>
</evidence>
<accession>A0ABT2EQI7</accession>
<dbReference type="SUPFAM" id="SSF56327">
    <property type="entry name" value="LDH C-terminal domain-like"/>
    <property type="match status" value="1"/>
</dbReference>
<evidence type="ECO:0000313" key="6">
    <source>
        <dbReference type="EMBL" id="MCS3920227.1"/>
    </source>
</evidence>
<dbReference type="InterPro" id="IPR022383">
    <property type="entry name" value="Lactate/malate_DH_C"/>
</dbReference>
<dbReference type="RefSeq" id="WP_259098661.1">
    <property type="nucleotide sequence ID" value="NZ_CP130454.1"/>
</dbReference>
<dbReference type="PANTHER" id="PTHR43128:SF16">
    <property type="entry name" value="L-LACTATE DEHYDROGENASE"/>
    <property type="match status" value="1"/>
</dbReference>
<comment type="similarity">
    <text evidence="3">Belongs to the LDH/MDH superfamily.</text>
</comment>
<dbReference type="SUPFAM" id="SSF51735">
    <property type="entry name" value="NAD(P)-binding Rossmann-fold domains"/>
    <property type="match status" value="1"/>
</dbReference>
<dbReference type="Pfam" id="PF00056">
    <property type="entry name" value="Ldh_1_N"/>
    <property type="match status" value="1"/>
</dbReference>
<dbReference type="Pfam" id="PF02866">
    <property type="entry name" value="Ldh_1_C"/>
    <property type="match status" value="1"/>
</dbReference>
<sequence length="347" mass="38050">MRVAVLGAGSDVGRVISHALMMSGLLSEGDELVLIGRKEGKSGFIVRGMAEDFSEAFADEGVNISASVNPDDAWGDFLIFIASVPDPAHFTRIFHRERLAEDNCRLVLGLLPHLVRNRNRIGWVIVVTNPNELVVKLLSDALEIDRIVATGAIVDSLRFRFELACDLKTQPQKVTAWAGGEHGPNMLFFWSSVRVDGKPLDSDTVRKLRCHSREVFERFKSEAFRVAESVLGSDGLDAAYKALQPFPTEVRAIVKSYLTHTSGAKTGGIAAQAVLRLMKAALSDQPTFLCTQTPSEFGTIGVPVELSRKGITIRVDVLSEEERKALREVGELVKLKLERLIKSVAGQ</sequence>
<dbReference type="InterPro" id="IPR001236">
    <property type="entry name" value="Lactate/malate_DH_N"/>
</dbReference>
<evidence type="ECO:0000259" key="4">
    <source>
        <dbReference type="Pfam" id="PF00056"/>
    </source>
</evidence>
<evidence type="ECO:0000256" key="2">
    <source>
        <dbReference type="ARBA" id="ARBA00023027"/>
    </source>
</evidence>
<dbReference type="Proteomes" id="UP001204798">
    <property type="component" value="Unassembled WGS sequence"/>
</dbReference>
<dbReference type="EMBL" id="JANUCP010000005">
    <property type="protein sequence ID" value="MCS3920227.1"/>
    <property type="molecule type" value="Genomic_DNA"/>
</dbReference>
<evidence type="ECO:0000256" key="3">
    <source>
        <dbReference type="RuleBase" id="RU003369"/>
    </source>
</evidence>